<keyword evidence="4 6" id="KW-0238">DNA-binding</keyword>
<sequence length="616" mass="66142">MAGPAVEFRVLGELAVQAGGREIDPGPHKRRLVLALLLCRANSVVSTDLLTEAVWGDEPPRTARKNLQVHVSALRALLPPASPGGAPRIVHRPAGYQLRVEPDELDLLCFERLVHTARKASGLAAEQAGQAASGVSEHAARLLDEALALWRGDMLADLGDSGVIREEADRWSLRRLAVCEDWAETSVALGRHTVVADRLADTVRAHPLRERLLAVHMTALHRSGRRTEALACYDEYRKLLAAELGLDVGPAVTAVHRSLLASAAASPAPLAEWARERPRRGAAPRTRLLLPAALDDFTGRSAETAQLLDAVGTRRRSVQLSGPLGVGKTSLAVHVAHRMAPGFPDGCLLIRMRRPDGTPRPVPSLLAELRRITGTNMPPPVDEDDAVALWQAELLDRALLLVLDDAPDAASVRPLLPGSGDSAAVVTTRCGLPGIGSPHRVELGPYPLRDAVEFLGGLVGAHRVLADRAAAERIVAAVGLLPLTIRLYGGKLAALRHVSLPAYASRLERGTAILDELATADPAVRPLLAGWWRDLPAPARDTLAALGRLPGPLFTLADAAEAMALPEDHAYRLLELLLERRELDSQLAEVTAHTTLYELPLLSHLYAREQAMSARA</sequence>
<keyword evidence="2" id="KW-0902">Two-component regulatory system</keyword>
<dbReference type="PANTHER" id="PTHR35807:SF1">
    <property type="entry name" value="TRANSCRIPTIONAL REGULATOR REDD"/>
    <property type="match status" value="1"/>
</dbReference>
<dbReference type="PROSITE" id="PS51755">
    <property type="entry name" value="OMPR_PHOB"/>
    <property type="match status" value="1"/>
</dbReference>
<evidence type="ECO:0000256" key="5">
    <source>
        <dbReference type="ARBA" id="ARBA00023163"/>
    </source>
</evidence>
<protein>
    <submittedName>
        <fullName evidence="8">AfsR/SARP family transcriptional regulator</fullName>
    </submittedName>
</protein>
<dbReference type="Proteomes" id="UP000670475">
    <property type="component" value="Unassembled WGS sequence"/>
</dbReference>
<dbReference type="SUPFAM" id="SSF48452">
    <property type="entry name" value="TPR-like"/>
    <property type="match status" value="1"/>
</dbReference>
<keyword evidence="5" id="KW-0804">Transcription</keyword>
<dbReference type="EMBL" id="JAGIQL010000050">
    <property type="protein sequence ID" value="MBP0458746.1"/>
    <property type="molecule type" value="Genomic_DNA"/>
</dbReference>
<evidence type="ECO:0000256" key="4">
    <source>
        <dbReference type="ARBA" id="ARBA00023125"/>
    </source>
</evidence>
<evidence type="ECO:0000313" key="8">
    <source>
        <dbReference type="EMBL" id="MBP0458746.1"/>
    </source>
</evidence>
<keyword evidence="3" id="KW-0805">Transcription regulation</keyword>
<name>A0A940MGG3_9ACTN</name>
<accession>A0A940MGG3</accession>
<dbReference type="CDD" id="cd15831">
    <property type="entry name" value="BTAD"/>
    <property type="match status" value="1"/>
</dbReference>
<dbReference type="InterPro" id="IPR027417">
    <property type="entry name" value="P-loop_NTPase"/>
</dbReference>
<dbReference type="SUPFAM" id="SSF46894">
    <property type="entry name" value="C-terminal effector domain of the bipartite response regulators"/>
    <property type="match status" value="1"/>
</dbReference>
<dbReference type="SMART" id="SM00862">
    <property type="entry name" value="Trans_reg_C"/>
    <property type="match status" value="1"/>
</dbReference>
<dbReference type="SMART" id="SM01043">
    <property type="entry name" value="BTAD"/>
    <property type="match status" value="1"/>
</dbReference>
<comment type="similarity">
    <text evidence="1">Belongs to the AfsR/DnrI/RedD regulatory family.</text>
</comment>
<dbReference type="Gene3D" id="1.10.10.10">
    <property type="entry name" value="Winged helix-like DNA-binding domain superfamily/Winged helix DNA-binding domain"/>
    <property type="match status" value="1"/>
</dbReference>
<dbReference type="InterPro" id="IPR001867">
    <property type="entry name" value="OmpR/PhoB-type_DNA-bd"/>
</dbReference>
<evidence type="ECO:0000259" key="7">
    <source>
        <dbReference type="PROSITE" id="PS51755"/>
    </source>
</evidence>
<reference evidence="8" key="1">
    <citation type="submission" date="2021-03" db="EMBL/GenBank/DDBJ databases">
        <title>Whole genome sequence of Streptomyces bomunensis MMS17-BM035.</title>
        <authorList>
            <person name="Lee J.H."/>
        </authorList>
    </citation>
    <scope>NUCLEOTIDE SEQUENCE</scope>
    <source>
        <strain evidence="8">MMS17-BM035</strain>
    </source>
</reference>
<keyword evidence="9" id="KW-1185">Reference proteome</keyword>
<comment type="caution">
    <text evidence="8">The sequence shown here is derived from an EMBL/GenBank/DDBJ whole genome shotgun (WGS) entry which is preliminary data.</text>
</comment>
<evidence type="ECO:0000313" key="9">
    <source>
        <dbReference type="Proteomes" id="UP000670475"/>
    </source>
</evidence>
<dbReference type="GO" id="GO:0000160">
    <property type="term" value="P:phosphorelay signal transduction system"/>
    <property type="evidence" value="ECO:0007669"/>
    <property type="project" value="UniProtKB-KW"/>
</dbReference>
<proteinExistence type="inferred from homology"/>
<dbReference type="InterPro" id="IPR005158">
    <property type="entry name" value="BTAD"/>
</dbReference>
<dbReference type="PANTHER" id="PTHR35807">
    <property type="entry name" value="TRANSCRIPTIONAL REGULATOR REDD-RELATED"/>
    <property type="match status" value="1"/>
</dbReference>
<evidence type="ECO:0000256" key="3">
    <source>
        <dbReference type="ARBA" id="ARBA00023015"/>
    </source>
</evidence>
<evidence type="ECO:0000256" key="2">
    <source>
        <dbReference type="ARBA" id="ARBA00023012"/>
    </source>
</evidence>
<dbReference type="GO" id="GO:0003677">
    <property type="term" value="F:DNA binding"/>
    <property type="evidence" value="ECO:0007669"/>
    <property type="project" value="UniProtKB-UniRule"/>
</dbReference>
<feature type="domain" description="OmpR/PhoB-type" evidence="7">
    <location>
        <begin position="1"/>
        <end position="100"/>
    </location>
</feature>
<dbReference type="SUPFAM" id="SSF52540">
    <property type="entry name" value="P-loop containing nucleoside triphosphate hydrolases"/>
    <property type="match status" value="1"/>
</dbReference>
<evidence type="ECO:0000256" key="6">
    <source>
        <dbReference type="PROSITE-ProRule" id="PRU01091"/>
    </source>
</evidence>
<dbReference type="Pfam" id="PF03704">
    <property type="entry name" value="BTAD"/>
    <property type="match status" value="1"/>
</dbReference>
<feature type="DNA-binding region" description="OmpR/PhoB-type" evidence="6">
    <location>
        <begin position="1"/>
        <end position="100"/>
    </location>
</feature>
<organism evidence="8 9">
    <name type="scientific">Streptomyces montanisoli</name>
    <dbReference type="NCBI Taxonomy" id="2798581"/>
    <lineage>
        <taxon>Bacteria</taxon>
        <taxon>Bacillati</taxon>
        <taxon>Actinomycetota</taxon>
        <taxon>Actinomycetes</taxon>
        <taxon>Kitasatosporales</taxon>
        <taxon>Streptomycetaceae</taxon>
        <taxon>Streptomyces</taxon>
    </lineage>
</organism>
<dbReference type="PRINTS" id="PR00364">
    <property type="entry name" value="DISEASERSIST"/>
</dbReference>
<dbReference type="Gene3D" id="3.40.50.300">
    <property type="entry name" value="P-loop containing nucleotide triphosphate hydrolases"/>
    <property type="match status" value="1"/>
</dbReference>
<dbReference type="AlphaFoldDB" id="A0A940MGG3"/>
<evidence type="ECO:0000256" key="1">
    <source>
        <dbReference type="ARBA" id="ARBA00005820"/>
    </source>
</evidence>
<dbReference type="InterPro" id="IPR016032">
    <property type="entry name" value="Sig_transdc_resp-reg_C-effctor"/>
</dbReference>
<dbReference type="InterPro" id="IPR036388">
    <property type="entry name" value="WH-like_DNA-bd_sf"/>
</dbReference>
<dbReference type="InterPro" id="IPR011990">
    <property type="entry name" value="TPR-like_helical_dom_sf"/>
</dbReference>
<gene>
    <name evidence="8" type="ORF">JFN87_14735</name>
</gene>
<dbReference type="InterPro" id="IPR051677">
    <property type="entry name" value="AfsR-DnrI-RedD_regulator"/>
</dbReference>
<dbReference type="Pfam" id="PF00486">
    <property type="entry name" value="Trans_reg_C"/>
    <property type="match status" value="1"/>
</dbReference>
<dbReference type="GO" id="GO:0006355">
    <property type="term" value="P:regulation of DNA-templated transcription"/>
    <property type="evidence" value="ECO:0007669"/>
    <property type="project" value="InterPro"/>
</dbReference>
<dbReference type="RefSeq" id="WP_209340494.1">
    <property type="nucleotide sequence ID" value="NZ_JAGIQL010000050.1"/>
</dbReference>
<dbReference type="Gene3D" id="1.25.40.10">
    <property type="entry name" value="Tetratricopeptide repeat domain"/>
    <property type="match status" value="1"/>
</dbReference>